<dbReference type="Gene3D" id="3.40.50.1820">
    <property type="entry name" value="alpha/beta hydrolase"/>
    <property type="match status" value="1"/>
</dbReference>
<keyword evidence="1" id="KW-0378">Hydrolase</keyword>
<dbReference type="STRING" id="631454.N177_0628"/>
<comment type="caution">
    <text evidence="3">The sequence shown here is derived from an EMBL/GenBank/DDBJ whole genome shotgun (WGS) entry which is preliminary data.</text>
</comment>
<name>V4RNJ3_9HYPH</name>
<dbReference type="PANTHER" id="PTHR48081:SF33">
    <property type="entry name" value="KYNURENINE FORMAMIDASE"/>
    <property type="match status" value="1"/>
</dbReference>
<dbReference type="InterPro" id="IPR013094">
    <property type="entry name" value="AB_hydrolase_3"/>
</dbReference>
<reference evidence="3 4" key="1">
    <citation type="journal article" date="2014" name="Genome Announc.">
        <title>Draft Genome Sequence of Lutibaculum baratangense Strain AMV1T, Isolated from a Mud Volcano in Andamans, India.</title>
        <authorList>
            <person name="Singh A."/>
            <person name="Sreenivas A."/>
            <person name="Sathyanarayana Reddy G."/>
            <person name="Pinnaka A.K."/>
            <person name="Shivaji S."/>
        </authorList>
    </citation>
    <scope>NUCLEOTIDE SEQUENCE [LARGE SCALE GENOMIC DNA]</scope>
    <source>
        <strain evidence="3 4">AMV1</strain>
    </source>
</reference>
<proteinExistence type="predicted"/>
<dbReference type="AlphaFoldDB" id="V4RNJ3"/>
<protein>
    <recommendedName>
        <fullName evidence="2">Alpha/beta hydrolase fold-3 domain-containing protein</fullName>
    </recommendedName>
</protein>
<evidence type="ECO:0000313" key="4">
    <source>
        <dbReference type="Proteomes" id="UP000017819"/>
    </source>
</evidence>
<dbReference type="Proteomes" id="UP000017819">
    <property type="component" value="Unassembled WGS sequence"/>
</dbReference>
<dbReference type="eggNOG" id="COG0657">
    <property type="taxonomic scope" value="Bacteria"/>
</dbReference>
<dbReference type="OrthoDB" id="9771666at2"/>
<dbReference type="SUPFAM" id="SSF53474">
    <property type="entry name" value="alpha/beta-Hydrolases"/>
    <property type="match status" value="1"/>
</dbReference>
<dbReference type="GO" id="GO:0016787">
    <property type="term" value="F:hydrolase activity"/>
    <property type="evidence" value="ECO:0007669"/>
    <property type="project" value="UniProtKB-KW"/>
</dbReference>
<dbReference type="EMBL" id="AWXZ01000013">
    <property type="protein sequence ID" value="ESR26844.1"/>
    <property type="molecule type" value="Genomic_DNA"/>
</dbReference>
<gene>
    <name evidence="3" type="ORF">N177_0628</name>
</gene>
<sequence>MSEAIGHEDSVYQYMTGQIRPHHPALIDDFVGESARVRDELPGPRDVRYGPHPRQVFDLFPAGEGAPLLAFFHAGYWQSRDKDQFQFVARPLVAAGLSVATVNYPLCPDVTLPELTEAVRAAVPALLEAVGSPGLVAAGHSAGAHLAVELAATDWQARGFDRNPVHGVLALSGVYDLVPLLATPLNDRLRLDEAGATAASPLDRLPPGLPPAVFAVGGAETKAFLSQSVRMHEAWIEAGAESRYMIVPGADHMSLLKQFGPPDSLLTSAAVTLAGPRD</sequence>
<feature type="domain" description="Alpha/beta hydrolase fold-3" evidence="2">
    <location>
        <begin position="70"/>
        <end position="177"/>
    </location>
</feature>
<dbReference type="Pfam" id="PF07859">
    <property type="entry name" value="Abhydrolase_3"/>
    <property type="match status" value="1"/>
</dbReference>
<keyword evidence="4" id="KW-1185">Reference proteome</keyword>
<dbReference type="InterPro" id="IPR029058">
    <property type="entry name" value="AB_hydrolase_fold"/>
</dbReference>
<accession>V4RNJ3</accession>
<dbReference type="PANTHER" id="PTHR48081">
    <property type="entry name" value="AB HYDROLASE SUPERFAMILY PROTEIN C4A8.06C"/>
    <property type="match status" value="1"/>
</dbReference>
<evidence type="ECO:0000256" key="1">
    <source>
        <dbReference type="ARBA" id="ARBA00022801"/>
    </source>
</evidence>
<evidence type="ECO:0000259" key="2">
    <source>
        <dbReference type="Pfam" id="PF07859"/>
    </source>
</evidence>
<dbReference type="RefSeq" id="WP_023430777.1">
    <property type="nucleotide sequence ID" value="NZ_AWXZ01000013.1"/>
</dbReference>
<organism evidence="3 4">
    <name type="scientific">Lutibaculum baratangense AMV1</name>
    <dbReference type="NCBI Taxonomy" id="631454"/>
    <lineage>
        <taxon>Bacteria</taxon>
        <taxon>Pseudomonadati</taxon>
        <taxon>Pseudomonadota</taxon>
        <taxon>Alphaproteobacteria</taxon>
        <taxon>Hyphomicrobiales</taxon>
        <taxon>Tepidamorphaceae</taxon>
        <taxon>Lutibaculum</taxon>
    </lineage>
</organism>
<evidence type="ECO:0000313" key="3">
    <source>
        <dbReference type="EMBL" id="ESR26844.1"/>
    </source>
</evidence>
<dbReference type="InterPro" id="IPR050300">
    <property type="entry name" value="GDXG_lipolytic_enzyme"/>
</dbReference>